<dbReference type="EMBL" id="SNZH01000005">
    <property type="protein sequence ID" value="TDR45079.1"/>
    <property type="molecule type" value="Genomic_DNA"/>
</dbReference>
<keyword evidence="11" id="KW-1185">Reference proteome</keyword>
<gene>
    <name evidence="8" type="primary">vapC</name>
    <name evidence="10" type="ORF">DFR29_105262</name>
</gene>
<dbReference type="InterPro" id="IPR050556">
    <property type="entry name" value="Type_II_TA_system_RNase"/>
</dbReference>
<feature type="domain" description="PIN" evidence="9">
    <location>
        <begin position="3"/>
        <end position="130"/>
    </location>
</feature>
<keyword evidence="6 8" id="KW-0460">Magnesium</keyword>
<dbReference type="Pfam" id="PF01850">
    <property type="entry name" value="PIN"/>
    <property type="match status" value="1"/>
</dbReference>
<evidence type="ECO:0000256" key="2">
    <source>
        <dbReference type="ARBA" id="ARBA00022649"/>
    </source>
</evidence>
<name>A0A4R6Z117_9GAMM</name>
<dbReference type="HAMAP" id="MF_00265">
    <property type="entry name" value="VapC_Nob1"/>
    <property type="match status" value="1"/>
</dbReference>
<organism evidence="10 11">
    <name type="scientific">Tahibacter aquaticus</name>
    <dbReference type="NCBI Taxonomy" id="520092"/>
    <lineage>
        <taxon>Bacteria</taxon>
        <taxon>Pseudomonadati</taxon>
        <taxon>Pseudomonadota</taxon>
        <taxon>Gammaproteobacteria</taxon>
        <taxon>Lysobacterales</taxon>
        <taxon>Rhodanobacteraceae</taxon>
        <taxon>Tahibacter</taxon>
    </lineage>
</organism>
<dbReference type="GO" id="GO:0004540">
    <property type="term" value="F:RNA nuclease activity"/>
    <property type="evidence" value="ECO:0007669"/>
    <property type="project" value="InterPro"/>
</dbReference>
<dbReference type="GO" id="GO:0016787">
    <property type="term" value="F:hydrolase activity"/>
    <property type="evidence" value="ECO:0007669"/>
    <property type="project" value="UniProtKB-KW"/>
</dbReference>
<evidence type="ECO:0000256" key="5">
    <source>
        <dbReference type="ARBA" id="ARBA00022801"/>
    </source>
</evidence>
<evidence type="ECO:0000256" key="8">
    <source>
        <dbReference type="HAMAP-Rule" id="MF_00265"/>
    </source>
</evidence>
<proteinExistence type="inferred from homology"/>
<comment type="function">
    <text evidence="8">Toxic component of a toxin-antitoxin (TA) system. An RNase.</text>
</comment>
<comment type="cofactor">
    <cofactor evidence="1 8">
        <name>Mg(2+)</name>
        <dbReference type="ChEBI" id="CHEBI:18420"/>
    </cofactor>
</comment>
<protein>
    <recommendedName>
        <fullName evidence="8">Ribonuclease VapC</fullName>
        <shortName evidence="8">RNase VapC</shortName>
        <ecNumber evidence="8">3.1.-.-</ecNumber>
    </recommendedName>
    <alternativeName>
        <fullName evidence="8">Toxin VapC</fullName>
    </alternativeName>
</protein>
<comment type="caution">
    <text evidence="10">The sequence shown here is derived from an EMBL/GenBank/DDBJ whole genome shotgun (WGS) entry which is preliminary data.</text>
</comment>
<dbReference type="Gene3D" id="3.40.50.1010">
    <property type="entry name" value="5'-nuclease"/>
    <property type="match status" value="1"/>
</dbReference>
<dbReference type="GO" id="GO:0000287">
    <property type="term" value="F:magnesium ion binding"/>
    <property type="evidence" value="ECO:0007669"/>
    <property type="project" value="UniProtKB-UniRule"/>
</dbReference>
<dbReference type="GO" id="GO:0090729">
    <property type="term" value="F:toxin activity"/>
    <property type="evidence" value="ECO:0007669"/>
    <property type="project" value="UniProtKB-KW"/>
</dbReference>
<sequence>MRYLLDTNILSHAIKPQPSPDLLTWLSNQHDDDLYIAALTLAEIRRGILNLPAGRKRSQLEHWFAGAEGPPALFAGRILAFDERAALLWAELMHEGKRSGRPRDALDMMVAAVAGVRGCIIVTDNERDFAGLEIYNPLKRHWLQDSD</sequence>
<comment type="similarity">
    <text evidence="7 8">Belongs to the PINc/VapC protein family.</text>
</comment>
<keyword evidence="4 8" id="KW-0479">Metal-binding</keyword>
<evidence type="ECO:0000256" key="3">
    <source>
        <dbReference type="ARBA" id="ARBA00022722"/>
    </source>
</evidence>
<evidence type="ECO:0000256" key="7">
    <source>
        <dbReference type="ARBA" id="ARBA00038093"/>
    </source>
</evidence>
<feature type="binding site" evidence="8">
    <location>
        <position position="6"/>
    </location>
    <ligand>
        <name>Mg(2+)</name>
        <dbReference type="ChEBI" id="CHEBI:18420"/>
    </ligand>
</feature>
<dbReference type="SUPFAM" id="SSF88723">
    <property type="entry name" value="PIN domain-like"/>
    <property type="match status" value="1"/>
</dbReference>
<dbReference type="PANTHER" id="PTHR33653:SF1">
    <property type="entry name" value="RIBONUCLEASE VAPC2"/>
    <property type="match status" value="1"/>
</dbReference>
<evidence type="ECO:0000259" key="9">
    <source>
        <dbReference type="Pfam" id="PF01850"/>
    </source>
</evidence>
<feature type="binding site" evidence="8">
    <location>
        <position position="107"/>
    </location>
    <ligand>
        <name>Mg(2+)</name>
        <dbReference type="ChEBI" id="CHEBI:18420"/>
    </ligand>
</feature>
<accession>A0A4R6Z117</accession>
<reference evidence="10 11" key="1">
    <citation type="submission" date="2019-03" db="EMBL/GenBank/DDBJ databases">
        <title>Genomic Encyclopedia of Type Strains, Phase IV (KMG-IV): sequencing the most valuable type-strain genomes for metagenomic binning, comparative biology and taxonomic classification.</title>
        <authorList>
            <person name="Goeker M."/>
        </authorList>
    </citation>
    <scope>NUCLEOTIDE SEQUENCE [LARGE SCALE GENOMIC DNA]</scope>
    <source>
        <strain evidence="10 11">DSM 21667</strain>
    </source>
</reference>
<keyword evidence="2 8" id="KW-1277">Toxin-antitoxin system</keyword>
<dbReference type="RefSeq" id="WP_208113563.1">
    <property type="nucleotide sequence ID" value="NZ_SNZH01000005.1"/>
</dbReference>
<dbReference type="InterPro" id="IPR002716">
    <property type="entry name" value="PIN_dom"/>
</dbReference>
<evidence type="ECO:0000256" key="6">
    <source>
        <dbReference type="ARBA" id="ARBA00022842"/>
    </source>
</evidence>
<dbReference type="InterPro" id="IPR029060">
    <property type="entry name" value="PIN-like_dom_sf"/>
</dbReference>
<dbReference type="InterPro" id="IPR022907">
    <property type="entry name" value="VapC_family"/>
</dbReference>
<evidence type="ECO:0000256" key="1">
    <source>
        <dbReference type="ARBA" id="ARBA00001946"/>
    </source>
</evidence>
<evidence type="ECO:0000256" key="4">
    <source>
        <dbReference type="ARBA" id="ARBA00022723"/>
    </source>
</evidence>
<evidence type="ECO:0000313" key="11">
    <source>
        <dbReference type="Proteomes" id="UP000295293"/>
    </source>
</evidence>
<dbReference type="EC" id="3.1.-.-" evidence="8"/>
<dbReference type="AlphaFoldDB" id="A0A4R6Z117"/>
<evidence type="ECO:0000313" key="10">
    <source>
        <dbReference type="EMBL" id="TDR45079.1"/>
    </source>
</evidence>
<keyword evidence="5 8" id="KW-0378">Hydrolase</keyword>
<keyword evidence="8" id="KW-0800">Toxin</keyword>
<keyword evidence="3 8" id="KW-0540">Nuclease</keyword>
<dbReference type="Proteomes" id="UP000295293">
    <property type="component" value="Unassembled WGS sequence"/>
</dbReference>
<dbReference type="PANTHER" id="PTHR33653">
    <property type="entry name" value="RIBONUCLEASE VAPC2"/>
    <property type="match status" value="1"/>
</dbReference>